<evidence type="ECO:0000256" key="6">
    <source>
        <dbReference type="ARBA" id="ARBA00022737"/>
    </source>
</evidence>
<accession>A0A1S2CSZ3</accession>
<dbReference type="GeneID" id="58922766"/>
<evidence type="ECO:0000256" key="3">
    <source>
        <dbReference type="ARBA" id="ARBA00022617"/>
    </source>
</evidence>
<evidence type="ECO:0000256" key="7">
    <source>
        <dbReference type="ARBA" id="ARBA00023004"/>
    </source>
</evidence>
<feature type="binding site" description="covalent" evidence="9">
    <location>
        <position position="42"/>
    </location>
    <ligand>
        <name>heme c</name>
        <dbReference type="ChEBI" id="CHEBI:61717"/>
        <label>1</label>
    </ligand>
</feature>
<evidence type="ECO:0000256" key="8">
    <source>
        <dbReference type="ARBA" id="ARBA00023136"/>
    </source>
</evidence>
<keyword evidence="6" id="KW-0677">Repeat</keyword>
<feature type="domain" description="Cytochrome c" evidence="12">
    <location>
        <begin position="290"/>
        <end position="379"/>
    </location>
</feature>
<evidence type="ECO:0000313" key="14">
    <source>
        <dbReference type="Proteomes" id="UP000179934"/>
    </source>
</evidence>
<dbReference type="Pfam" id="PF00034">
    <property type="entry name" value="Cytochrom_C"/>
    <property type="match status" value="1"/>
</dbReference>
<sequence length="401" mass="43291">MNRTLSLTASALLLALPALVANAAPAMSAGEYVAKLGDCAACHTSETSKPLAGGKGFPTPIGTVFATNITPDKTRGIGNYSLPEFIKVMREGVARDGHQLYPAMPYTAYAKMSDEDLTTLYHYLMKDVQPLAIANKESDIPWPLNMRWPLIGWNWLYHDDSRFTPVAGKSEEWNRGAYLVQGAGHCGSCHTPRGLGMQEKALTEADPVYLSGAALDGWYAPDIRGSRYSKQALIDLLKTGRSQHEAVAGPMGEVITHSSQYFSDADLASIATYLTDLKDEPMAEKGARAYASASGKADYAMYCSTCHGVNGQGNDHVIPSLVNNRTVLASDPSSLINVLLHGAETPVTQGHLGYHMPGYGWTMDDERLAELVNTLRASWGNEGTAIKAAAVKTQRELHGKE</sequence>
<keyword evidence="4 10" id="KW-0479">Metal-binding</keyword>
<evidence type="ECO:0000256" key="2">
    <source>
        <dbReference type="ARBA" id="ARBA00022475"/>
    </source>
</evidence>
<dbReference type="GO" id="GO:0009055">
    <property type="term" value="F:electron transfer activity"/>
    <property type="evidence" value="ECO:0007669"/>
    <property type="project" value="InterPro"/>
</dbReference>
<comment type="cofactor">
    <cofactor evidence="9">
        <name>heme c</name>
        <dbReference type="ChEBI" id="CHEBI:61717"/>
    </cofactor>
    <text evidence="9">Binds 3 heme c groups covalently per subunit.</text>
</comment>
<evidence type="ECO:0000256" key="11">
    <source>
        <dbReference type="SAM" id="SignalP"/>
    </source>
</evidence>
<feature type="binding site" description="covalent" evidence="9">
    <location>
        <position position="189"/>
    </location>
    <ligand>
        <name>heme c</name>
        <dbReference type="ChEBI" id="CHEBI:61717"/>
        <label>2</label>
    </ligand>
</feature>
<organism evidence="13 14">
    <name type="scientific">Aeromonas sobria</name>
    <dbReference type="NCBI Taxonomy" id="646"/>
    <lineage>
        <taxon>Bacteria</taxon>
        <taxon>Pseudomonadati</taxon>
        <taxon>Pseudomonadota</taxon>
        <taxon>Gammaproteobacteria</taxon>
        <taxon>Aeromonadales</taxon>
        <taxon>Aeromonadaceae</taxon>
        <taxon>Aeromonas</taxon>
    </lineage>
</organism>
<evidence type="ECO:0000256" key="9">
    <source>
        <dbReference type="PIRSR" id="PIRSR000018-50"/>
    </source>
</evidence>
<name>A0A1S2CSZ3_AERSO</name>
<dbReference type="GO" id="GO:0016614">
    <property type="term" value="F:oxidoreductase activity, acting on CH-OH group of donors"/>
    <property type="evidence" value="ECO:0007669"/>
    <property type="project" value="InterPro"/>
</dbReference>
<dbReference type="AlphaFoldDB" id="A0A1S2CSZ3"/>
<dbReference type="GO" id="GO:0020037">
    <property type="term" value="F:heme binding"/>
    <property type="evidence" value="ECO:0007669"/>
    <property type="project" value="InterPro"/>
</dbReference>
<dbReference type="InterPro" id="IPR014353">
    <property type="entry name" value="Membr-bd_ADH_cyt_c"/>
</dbReference>
<feature type="chain" id="PRO_5010295010" evidence="11">
    <location>
        <begin position="24"/>
        <end position="401"/>
    </location>
</feature>
<dbReference type="Proteomes" id="UP000179934">
    <property type="component" value="Unassembled WGS sequence"/>
</dbReference>
<dbReference type="InterPro" id="IPR051459">
    <property type="entry name" value="Cytochrome_c-type_DH"/>
</dbReference>
<reference evidence="13 14" key="1">
    <citation type="submission" date="2016-09" db="EMBL/GenBank/DDBJ databases">
        <title>Draft Genome Sequence of Aeromonas sobria Strain 08005, Isolated from Sick Rana catesbeiana.</title>
        <authorList>
            <person name="Yang Q."/>
        </authorList>
    </citation>
    <scope>NUCLEOTIDE SEQUENCE [LARGE SCALE GENOMIC DNA]</scope>
    <source>
        <strain evidence="13 14">08005</strain>
    </source>
</reference>
<keyword evidence="8" id="KW-0472">Membrane</keyword>
<feature type="binding site" description="axial binding residue" evidence="10">
    <location>
        <position position="43"/>
    </location>
    <ligand>
        <name>heme c</name>
        <dbReference type="ChEBI" id="CHEBI:61717"/>
        <label>1</label>
    </ligand>
    <ligandPart>
        <name>Fe</name>
        <dbReference type="ChEBI" id="CHEBI:18248"/>
    </ligandPart>
</feature>
<feature type="binding site" description="covalent" evidence="9">
    <location>
        <position position="39"/>
    </location>
    <ligand>
        <name>heme c</name>
        <dbReference type="ChEBI" id="CHEBI:61717"/>
        <label>1</label>
    </ligand>
</feature>
<proteinExistence type="predicted"/>
<dbReference type="OrthoDB" id="9811281at2"/>
<dbReference type="Pfam" id="PF13442">
    <property type="entry name" value="Cytochrome_CBB3"/>
    <property type="match status" value="1"/>
</dbReference>
<dbReference type="PANTHER" id="PTHR35008:SF8">
    <property type="entry name" value="ALCOHOL DEHYDROGENASE CYTOCHROME C SUBUNIT"/>
    <property type="match status" value="1"/>
</dbReference>
<dbReference type="PROSITE" id="PS51007">
    <property type="entry name" value="CYTC"/>
    <property type="match status" value="3"/>
</dbReference>
<feature type="binding site" description="axial binding residue" evidence="10">
    <location>
        <position position="190"/>
    </location>
    <ligand>
        <name>heme c</name>
        <dbReference type="ChEBI" id="CHEBI:61717"/>
        <label>2</label>
    </ligand>
    <ligandPart>
        <name>Fe</name>
        <dbReference type="ChEBI" id="CHEBI:18248"/>
    </ligandPart>
</feature>
<evidence type="ECO:0000313" key="13">
    <source>
        <dbReference type="EMBL" id="OHY91874.1"/>
    </source>
</evidence>
<feature type="domain" description="Cytochrome c" evidence="12">
    <location>
        <begin position="171"/>
        <end position="278"/>
    </location>
</feature>
<evidence type="ECO:0000256" key="1">
    <source>
        <dbReference type="ARBA" id="ARBA00004236"/>
    </source>
</evidence>
<dbReference type="SUPFAM" id="SSF46626">
    <property type="entry name" value="Cytochrome c"/>
    <property type="match status" value="3"/>
</dbReference>
<dbReference type="PANTHER" id="PTHR35008">
    <property type="entry name" value="BLL4482 PROTEIN-RELATED"/>
    <property type="match status" value="1"/>
</dbReference>
<dbReference type="GO" id="GO:0005506">
    <property type="term" value="F:iron ion binding"/>
    <property type="evidence" value="ECO:0007669"/>
    <property type="project" value="InterPro"/>
</dbReference>
<gene>
    <name evidence="13" type="ORF">BJD16_14795</name>
</gene>
<dbReference type="STRING" id="646.BJD16_14795"/>
<keyword evidence="2" id="KW-1003">Cell membrane</keyword>
<dbReference type="Gene3D" id="1.10.760.10">
    <property type="entry name" value="Cytochrome c-like domain"/>
    <property type="match status" value="3"/>
</dbReference>
<keyword evidence="3 9" id="KW-0349">Heme</keyword>
<dbReference type="InterPro" id="IPR009056">
    <property type="entry name" value="Cyt_c-like_dom"/>
</dbReference>
<evidence type="ECO:0000256" key="4">
    <source>
        <dbReference type="ARBA" id="ARBA00022723"/>
    </source>
</evidence>
<keyword evidence="5 11" id="KW-0732">Signal</keyword>
<protein>
    <submittedName>
        <fullName evidence="13">Alcohol dehydrogenase</fullName>
    </submittedName>
</protein>
<dbReference type="InterPro" id="IPR036909">
    <property type="entry name" value="Cyt_c-like_dom_sf"/>
</dbReference>
<evidence type="ECO:0000259" key="12">
    <source>
        <dbReference type="PROSITE" id="PS51007"/>
    </source>
</evidence>
<feature type="binding site" description="covalent" evidence="9">
    <location>
        <position position="306"/>
    </location>
    <ligand>
        <name>heme c</name>
        <dbReference type="ChEBI" id="CHEBI:61717"/>
        <label>3</label>
    </ligand>
</feature>
<evidence type="ECO:0000256" key="5">
    <source>
        <dbReference type="ARBA" id="ARBA00022729"/>
    </source>
</evidence>
<feature type="domain" description="Cytochrome c" evidence="12">
    <location>
        <begin position="25"/>
        <end position="128"/>
    </location>
</feature>
<comment type="subcellular location">
    <subcellularLocation>
        <location evidence="1">Cell membrane</location>
    </subcellularLocation>
</comment>
<dbReference type="GO" id="GO:0005886">
    <property type="term" value="C:plasma membrane"/>
    <property type="evidence" value="ECO:0007669"/>
    <property type="project" value="UniProtKB-SubCell"/>
</dbReference>
<comment type="caution">
    <text evidence="13">The sequence shown here is derived from an EMBL/GenBank/DDBJ whole genome shotgun (WGS) entry which is preliminary data.</text>
</comment>
<feature type="binding site" description="axial binding residue" evidence="10">
    <location>
        <position position="307"/>
    </location>
    <ligand>
        <name>heme c</name>
        <dbReference type="ChEBI" id="CHEBI:61717"/>
        <label>3</label>
    </ligand>
    <ligandPart>
        <name>Fe</name>
        <dbReference type="ChEBI" id="CHEBI:18248"/>
    </ligandPart>
</feature>
<keyword evidence="7 10" id="KW-0408">Iron</keyword>
<dbReference type="PIRSF" id="PIRSF000018">
    <property type="entry name" value="Mb_ADH_cyt_c"/>
    <property type="match status" value="1"/>
</dbReference>
<evidence type="ECO:0000256" key="10">
    <source>
        <dbReference type="PIRSR" id="PIRSR000018-51"/>
    </source>
</evidence>
<dbReference type="RefSeq" id="WP_042021353.1">
    <property type="nucleotide sequence ID" value="NZ_CDBW01000023.1"/>
</dbReference>
<feature type="binding site" description="covalent" evidence="9">
    <location>
        <position position="186"/>
    </location>
    <ligand>
        <name>heme c</name>
        <dbReference type="ChEBI" id="CHEBI:61717"/>
        <label>2</label>
    </ligand>
</feature>
<feature type="binding site" description="covalent" evidence="9">
    <location>
        <position position="303"/>
    </location>
    <ligand>
        <name>heme c</name>
        <dbReference type="ChEBI" id="CHEBI:61717"/>
        <label>3</label>
    </ligand>
</feature>
<feature type="signal peptide" evidence="11">
    <location>
        <begin position="1"/>
        <end position="23"/>
    </location>
</feature>
<dbReference type="EMBL" id="MKFU01000018">
    <property type="protein sequence ID" value="OHY91874.1"/>
    <property type="molecule type" value="Genomic_DNA"/>
</dbReference>